<reference evidence="1 2" key="1">
    <citation type="submission" date="2016-10" db="EMBL/GenBank/DDBJ databases">
        <authorList>
            <person name="de Groot N.N."/>
        </authorList>
    </citation>
    <scope>NUCLEOTIDE SEQUENCE [LARGE SCALE GENOMIC DNA]</scope>
    <source>
        <strain evidence="1 2">HLD2</strain>
    </source>
</reference>
<evidence type="ECO:0000313" key="2">
    <source>
        <dbReference type="Proteomes" id="UP000199648"/>
    </source>
</evidence>
<dbReference type="Proteomes" id="UP000199648">
    <property type="component" value="Unassembled WGS sequence"/>
</dbReference>
<dbReference type="Gene3D" id="3.40.50.300">
    <property type="entry name" value="P-loop containing nucleotide triphosphate hydrolases"/>
    <property type="match status" value="1"/>
</dbReference>
<dbReference type="EMBL" id="FMWD01000010">
    <property type="protein sequence ID" value="SCZ65569.1"/>
    <property type="molecule type" value="Genomic_DNA"/>
</dbReference>
<dbReference type="RefSeq" id="WP_092998485.1">
    <property type="nucleotide sequence ID" value="NZ_FMWD01000010.1"/>
</dbReference>
<evidence type="ECO:0000313" key="1">
    <source>
        <dbReference type="EMBL" id="SCZ65569.1"/>
    </source>
</evidence>
<keyword evidence="2" id="KW-1185">Reference proteome</keyword>
<dbReference type="STRING" id="415747.SAMN03097708_02841"/>
<dbReference type="AlphaFoldDB" id="A0A1G5QWY7"/>
<dbReference type="SUPFAM" id="SSF52540">
    <property type="entry name" value="P-loop containing nucleoside triphosphate hydrolases"/>
    <property type="match status" value="1"/>
</dbReference>
<gene>
    <name evidence="1" type="ORF">SAMN03097708_02841</name>
</gene>
<name>A0A1G5QWY7_9GAMM</name>
<protein>
    <recommendedName>
        <fullName evidence="3">Sulfotransferase family protein</fullName>
    </recommendedName>
</protein>
<accession>A0A1G5QWY7</accession>
<organism evidence="1 2">
    <name type="scientific">Thiohalomonas denitrificans</name>
    <dbReference type="NCBI Taxonomy" id="415747"/>
    <lineage>
        <taxon>Bacteria</taxon>
        <taxon>Pseudomonadati</taxon>
        <taxon>Pseudomonadota</taxon>
        <taxon>Gammaproteobacteria</taxon>
        <taxon>Thiohalomonadales</taxon>
        <taxon>Thiohalomonadaceae</taxon>
        <taxon>Thiohalomonas</taxon>
    </lineage>
</organism>
<dbReference type="InterPro" id="IPR027417">
    <property type="entry name" value="P-loop_NTPase"/>
</dbReference>
<sequence>MNVFVLSTGRCGSTTFERACRHITNYSSGHETRVDRLGPDRLDYPSRHIESDNRLSWFLGRMERRYPREVFYVHLQRDPRAVARSYARRLDPGLIMSAYAHGIYLYLPEDLENQAHEVALDYVQTVTANIELFLAGKPNKMQFRLENAKQDFRKFWDRIGAEGDLEAALAEFDVAYNAESGPYPPSGG</sequence>
<dbReference type="OrthoDB" id="1429303at2"/>
<proteinExistence type="predicted"/>
<evidence type="ECO:0008006" key="3">
    <source>
        <dbReference type="Google" id="ProtNLM"/>
    </source>
</evidence>